<reference evidence="2" key="1">
    <citation type="submission" date="2021-05" db="EMBL/GenBank/DDBJ databases">
        <authorList>
            <person name="Alioto T."/>
            <person name="Alioto T."/>
            <person name="Gomez Garrido J."/>
        </authorList>
    </citation>
    <scope>NUCLEOTIDE SEQUENCE</scope>
</reference>
<feature type="region of interest" description="Disordered" evidence="1">
    <location>
        <begin position="86"/>
        <end position="109"/>
    </location>
</feature>
<protein>
    <submittedName>
        <fullName evidence="2">Uncharacterized protein</fullName>
    </submittedName>
</protein>
<dbReference type="EMBL" id="HBUF01593106">
    <property type="protein sequence ID" value="CAG6773981.1"/>
    <property type="molecule type" value="Transcribed_RNA"/>
</dbReference>
<proteinExistence type="predicted"/>
<dbReference type="AlphaFoldDB" id="A0A8D9F1N4"/>
<evidence type="ECO:0000256" key="1">
    <source>
        <dbReference type="SAM" id="MobiDB-lite"/>
    </source>
</evidence>
<accession>A0A8D9F1N4</accession>
<organism evidence="2">
    <name type="scientific">Cacopsylla melanoneura</name>
    <dbReference type="NCBI Taxonomy" id="428564"/>
    <lineage>
        <taxon>Eukaryota</taxon>
        <taxon>Metazoa</taxon>
        <taxon>Ecdysozoa</taxon>
        <taxon>Arthropoda</taxon>
        <taxon>Hexapoda</taxon>
        <taxon>Insecta</taxon>
        <taxon>Pterygota</taxon>
        <taxon>Neoptera</taxon>
        <taxon>Paraneoptera</taxon>
        <taxon>Hemiptera</taxon>
        <taxon>Sternorrhyncha</taxon>
        <taxon>Psylloidea</taxon>
        <taxon>Psyllidae</taxon>
        <taxon>Psyllinae</taxon>
        <taxon>Cacopsylla</taxon>
    </lineage>
</organism>
<name>A0A8D9F1N4_9HEMI</name>
<evidence type="ECO:0000313" key="2">
    <source>
        <dbReference type="EMBL" id="CAG6773981.1"/>
    </source>
</evidence>
<sequence>MLIIKKQKTKQTSKQGLIKKHTPSLAILGAPQLQGTEALLFLQKPAVGGITQKHIFGLVYSYSRLVTFLLCYSVINKIRKKTVDYLSKNPTKNMNPNSQSKGKKKNADL</sequence>
<feature type="compositionally biased region" description="Polar residues" evidence="1">
    <location>
        <begin position="88"/>
        <end position="100"/>
    </location>
</feature>